<protein>
    <submittedName>
        <fullName evidence="2">Glycosyl transferase 4-like domain-containing protein</fullName>
    </submittedName>
</protein>
<dbReference type="GO" id="GO:0016757">
    <property type="term" value="F:glycosyltransferase activity"/>
    <property type="evidence" value="ECO:0007669"/>
    <property type="project" value="UniProtKB-ARBA"/>
</dbReference>
<name>A0A450U7L8_9GAMM</name>
<dbReference type="InterPro" id="IPR028098">
    <property type="entry name" value="Glyco_trans_4-like_N"/>
</dbReference>
<dbReference type="SUPFAM" id="SSF53756">
    <property type="entry name" value="UDP-Glycosyltransferase/glycogen phosphorylase"/>
    <property type="match status" value="1"/>
</dbReference>
<gene>
    <name evidence="2" type="ORF">BECKLFY1418B_GA0070995_10085</name>
</gene>
<dbReference type="EMBL" id="CAADFF010000008">
    <property type="protein sequence ID" value="VFJ87811.1"/>
    <property type="molecule type" value="Genomic_DNA"/>
</dbReference>
<feature type="domain" description="Glycosyltransferase subfamily 4-like N-terminal" evidence="1">
    <location>
        <begin position="25"/>
        <end position="194"/>
    </location>
</feature>
<accession>A0A450U7L8</accession>
<dbReference type="Pfam" id="PF13579">
    <property type="entry name" value="Glyco_trans_4_4"/>
    <property type="match status" value="1"/>
</dbReference>
<dbReference type="Gene3D" id="3.40.50.2000">
    <property type="entry name" value="Glycogen Phosphorylase B"/>
    <property type="match status" value="1"/>
</dbReference>
<reference evidence="2" key="1">
    <citation type="submission" date="2019-02" db="EMBL/GenBank/DDBJ databases">
        <authorList>
            <person name="Gruber-Vodicka R. H."/>
            <person name="Seah K. B. B."/>
        </authorList>
    </citation>
    <scope>NUCLEOTIDE SEQUENCE</scope>
    <source>
        <strain evidence="2">BECK_M7</strain>
    </source>
</reference>
<sequence length="228" mass="25178">MKQAPLLLISLHADPTQPSGALEGGGTHAYLRELATGLAMRGQSCHIATRRQSSDLSPEVRVSPLTTLHRISIGPPGALDKRLLNEFHHQTIAELERLIMRLPVQPRLLHSVYWNSGRAAMTLSQSLGLPFVHTVISNGRGRRLRGASGNARDREQVENQVFNSAICLFCISEAEKRDLIELYGVDSGKIRVIGRPVEPVFLSPAHNELGHPRRHWNSIGDLMDGESI</sequence>
<keyword evidence="2" id="KW-0808">Transferase</keyword>
<dbReference type="AlphaFoldDB" id="A0A450U7L8"/>
<evidence type="ECO:0000259" key="1">
    <source>
        <dbReference type="Pfam" id="PF13579"/>
    </source>
</evidence>
<evidence type="ECO:0000313" key="2">
    <source>
        <dbReference type="EMBL" id="VFJ87811.1"/>
    </source>
</evidence>
<organism evidence="2">
    <name type="scientific">Candidatus Kentrum sp. LFY</name>
    <dbReference type="NCBI Taxonomy" id="2126342"/>
    <lineage>
        <taxon>Bacteria</taxon>
        <taxon>Pseudomonadati</taxon>
        <taxon>Pseudomonadota</taxon>
        <taxon>Gammaproteobacteria</taxon>
        <taxon>Candidatus Kentrum</taxon>
    </lineage>
</organism>
<proteinExistence type="predicted"/>